<accession>A0A699YKH2</accession>
<sequence length="130" mass="14027">MVLAAGGSLGFIAYDYGRSIFPDAKIDDLFLPARVAAVADSIRRLSRLLWNVHLSLADDFDPAFKALLATHYPPDLLPHLASSFAAAIEALITAFPKNRVIAVDHLHAVAAAVKTLQATSDKRHRRGAQA</sequence>
<keyword evidence="2" id="KW-1185">Reference proteome</keyword>
<evidence type="ECO:0000313" key="2">
    <source>
        <dbReference type="Proteomes" id="UP000485058"/>
    </source>
</evidence>
<name>A0A699YKH2_HAELA</name>
<dbReference type="EMBL" id="BLLF01000340">
    <property type="protein sequence ID" value="GFH10727.1"/>
    <property type="molecule type" value="Genomic_DNA"/>
</dbReference>
<organism evidence="1 2">
    <name type="scientific">Haematococcus lacustris</name>
    <name type="common">Green alga</name>
    <name type="synonym">Haematococcus pluvialis</name>
    <dbReference type="NCBI Taxonomy" id="44745"/>
    <lineage>
        <taxon>Eukaryota</taxon>
        <taxon>Viridiplantae</taxon>
        <taxon>Chlorophyta</taxon>
        <taxon>core chlorophytes</taxon>
        <taxon>Chlorophyceae</taxon>
        <taxon>CS clade</taxon>
        <taxon>Chlamydomonadales</taxon>
        <taxon>Haematococcaceae</taxon>
        <taxon>Haematococcus</taxon>
    </lineage>
</organism>
<dbReference type="Proteomes" id="UP000485058">
    <property type="component" value="Unassembled WGS sequence"/>
</dbReference>
<gene>
    <name evidence="1" type="ORF">HaLaN_06093</name>
</gene>
<reference evidence="1 2" key="1">
    <citation type="submission" date="2020-02" db="EMBL/GenBank/DDBJ databases">
        <title>Draft genome sequence of Haematococcus lacustris strain NIES-144.</title>
        <authorList>
            <person name="Morimoto D."/>
            <person name="Nakagawa S."/>
            <person name="Yoshida T."/>
            <person name="Sawayama S."/>
        </authorList>
    </citation>
    <scope>NUCLEOTIDE SEQUENCE [LARGE SCALE GENOMIC DNA]</scope>
    <source>
        <strain evidence="1 2">NIES-144</strain>
    </source>
</reference>
<protein>
    <submittedName>
        <fullName evidence="1">Uncharacterized protein</fullName>
    </submittedName>
</protein>
<proteinExistence type="predicted"/>
<comment type="caution">
    <text evidence="1">The sequence shown here is derived from an EMBL/GenBank/DDBJ whole genome shotgun (WGS) entry which is preliminary data.</text>
</comment>
<dbReference type="AlphaFoldDB" id="A0A699YKH2"/>
<evidence type="ECO:0000313" key="1">
    <source>
        <dbReference type="EMBL" id="GFH10727.1"/>
    </source>
</evidence>